<evidence type="ECO:0000313" key="10">
    <source>
        <dbReference type="Proteomes" id="UP000761264"/>
    </source>
</evidence>
<feature type="transmembrane region" description="Helical" evidence="8">
    <location>
        <begin position="45"/>
        <end position="67"/>
    </location>
</feature>
<feature type="transmembrane region" description="Helical" evidence="8">
    <location>
        <begin position="79"/>
        <end position="97"/>
    </location>
</feature>
<evidence type="ECO:0000256" key="4">
    <source>
        <dbReference type="ARBA" id="ARBA00022475"/>
    </source>
</evidence>
<comment type="caution">
    <text evidence="9">The sequence shown here is derived from an EMBL/GenBank/DDBJ whole genome shotgun (WGS) entry which is preliminary data.</text>
</comment>
<keyword evidence="3" id="KW-0813">Transport</keyword>
<keyword evidence="4 8" id="KW-1003">Cell membrane</keyword>
<organism evidence="9 10">
    <name type="scientific">Pelagibius litoralis</name>
    <dbReference type="NCBI Taxonomy" id="374515"/>
    <lineage>
        <taxon>Bacteria</taxon>
        <taxon>Pseudomonadati</taxon>
        <taxon>Pseudomonadota</taxon>
        <taxon>Alphaproteobacteria</taxon>
        <taxon>Rhodospirillales</taxon>
        <taxon>Rhodovibrionaceae</taxon>
        <taxon>Pelagibius</taxon>
    </lineage>
</organism>
<dbReference type="AlphaFoldDB" id="A0A967C7K0"/>
<name>A0A967C7K0_9PROT</name>
<dbReference type="InterPro" id="IPR002781">
    <property type="entry name" value="TM_pro_TauE-like"/>
</dbReference>
<evidence type="ECO:0000256" key="2">
    <source>
        <dbReference type="ARBA" id="ARBA00009142"/>
    </source>
</evidence>
<feature type="transmembrane region" description="Helical" evidence="8">
    <location>
        <begin position="172"/>
        <end position="195"/>
    </location>
</feature>
<feature type="transmembrane region" description="Helical" evidence="8">
    <location>
        <begin position="202"/>
        <end position="219"/>
    </location>
</feature>
<dbReference type="Pfam" id="PF01925">
    <property type="entry name" value="TauE"/>
    <property type="match status" value="1"/>
</dbReference>
<feature type="transmembrane region" description="Helical" evidence="8">
    <location>
        <begin position="231"/>
        <end position="249"/>
    </location>
</feature>
<evidence type="ECO:0000256" key="1">
    <source>
        <dbReference type="ARBA" id="ARBA00004651"/>
    </source>
</evidence>
<evidence type="ECO:0000256" key="5">
    <source>
        <dbReference type="ARBA" id="ARBA00022692"/>
    </source>
</evidence>
<comment type="similarity">
    <text evidence="2 8">Belongs to the 4-toluene sulfonate uptake permease (TSUP) (TC 2.A.102) family.</text>
</comment>
<keyword evidence="6 8" id="KW-1133">Transmembrane helix</keyword>
<protein>
    <recommendedName>
        <fullName evidence="8">Probable membrane transporter protein</fullName>
    </recommendedName>
</protein>
<comment type="subcellular location">
    <subcellularLocation>
        <location evidence="1 8">Cell membrane</location>
        <topology evidence="1 8">Multi-pass membrane protein</topology>
    </subcellularLocation>
</comment>
<evidence type="ECO:0000256" key="7">
    <source>
        <dbReference type="ARBA" id="ARBA00023136"/>
    </source>
</evidence>
<keyword evidence="5 8" id="KW-0812">Transmembrane</keyword>
<keyword evidence="7 8" id="KW-0472">Membrane</keyword>
<dbReference type="Proteomes" id="UP000761264">
    <property type="component" value="Unassembled WGS sequence"/>
</dbReference>
<feature type="transmembrane region" description="Helical" evidence="8">
    <location>
        <begin position="12"/>
        <end position="39"/>
    </location>
</feature>
<dbReference type="EMBL" id="JAAQPH010000003">
    <property type="protein sequence ID" value="NIA67822.1"/>
    <property type="molecule type" value="Genomic_DNA"/>
</dbReference>
<accession>A0A967C7K0</accession>
<sequence>MVPYLPSEEPLFFVVAAAAVLAIGISKSGFSGGIGVLAVPLMAVFISPLAAAAIMLPILCVMDALSIWAYRRHWHRRNLLLLLPGAFVGLAAGALTFRYVDEAMIRLVLGLLTLGFGLHAFAAAGDRAEARPGRAATGIVCGALSGFTSFVAHAGGPPAKFFLLRQHLDKTVFVGTNVVFFFLINQAKVLPYAWLGQFSPDNLMASLLLAPLAPLGIWLGLRLHRHVPQDIFYRISYLLMILAGTKLLLDGGLALLF</sequence>
<proteinExistence type="inferred from homology"/>
<keyword evidence="10" id="KW-1185">Reference proteome</keyword>
<reference evidence="9" key="1">
    <citation type="submission" date="2020-03" db="EMBL/GenBank/DDBJ databases">
        <title>Genome of Pelagibius litoralis DSM 21314T.</title>
        <authorList>
            <person name="Wang G."/>
        </authorList>
    </citation>
    <scope>NUCLEOTIDE SEQUENCE</scope>
    <source>
        <strain evidence="9">DSM 21314</strain>
    </source>
</reference>
<evidence type="ECO:0000256" key="3">
    <source>
        <dbReference type="ARBA" id="ARBA00022448"/>
    </source>
</evidence>
<feature type="transmembrane region" description="Helical" evidence="8">
    <location>
        <begin position="103"/>
        <end position="123"/>
    </location>
</feature>
<dbReference type="RefSeq" id="WP_167221797.1">
    <property type="nucleotide sequence ID" value="NZ_JAAQPH010000003.1"/>
</dbReference>
<evidence type="ECO:0000256" key="6">
    <source>
        <dbReference type="ARBA" id="ARBA00022989"/>
    </source>
</evidence>
<dbReference type="GO" id="GO:0005886">
    <property type="term" value="C:plasma membrane"/>
    <property type="evidence" value="ECO:0007669"/>
    <property type="project" value="UniProtKB-SubCell"/>
</dbReference>
<dbReference type="InterPro" id="IPR052017">
    <property type="entry name" value="TSUP"/>
</dbReference>
<dbReference type="PANTHER" id="PTHR30269">
    <property type="entry name" value="TRANSMEMBRANE PROTEIN YFCA"/>
    <property type="match status" value="1"/>
</dbReference>
<evidence type="ECO:0000256" key="8">
    <source>
        <dbReference type="RuleBase" id="RU363041"/>
    </source>
</evidence>
<evidence type="ECO:0000313" key="9">
    <source>
        <dbReference type="EMBL" id="NIA67822.1"/>
    </source>
</evidence>
<gene>
    <name evidence="9" type="ORF">HBA54_04390</name>
</gene>
<dbReference type="PANTHER" id="PTHR30269:SF37">
    <property type="entry name" value="MEMBRANE TRANSPORTER PROTEIN"/>
    <property type="match status" value="1"/>
</dbReference>